<evidence type="ECO:0000313" key="2">
    <source>
        <dbReference type="EMBL" id="KZV87385.1"/>
    </source>
</evidence>
<feature type="compositionally biased region" description="Low complexity" evidence="1">
    <location>
        <begin position="196"/>
        <end position="205"/>
    </location>
</feature>
<feature type="region of interest" description="Disordered" evidence="1">
    <location>
        <begin position="15"/>
        <end position="35"/>
    </location>
</feature>
<evidence type="ECO:0000313" key="3">
    <source>
        <dbReference type="Proteomes" id="UP000077266"/>
    </source>
</evidence>
<gene>
    <name evidence="2" type="ORF">EXIGLDRAFT_203009</name>
</gene>
<feature type="region of interest" description="Disordered" evidence="1">
    <location>
        <begin position="196"/>
        <end position="240"/>
    </location>
</feature>
<sequence>MGSCPTPETHLFRRRTRSRDAFRPPMSPNLAREAGWRGQYASPFPQISTTPHSPPVRFSSKPSCLAVVVSIAVDSVTKPRLAPRLARPLAITVRLPRIFCRKHRAHKRRRRRGSSLARLHDGAQGQGLLQVSVRSSAFSESSLRSPGYRRAIQAAKRVTSLATAQTTLVAAVAAEPVAAAAAVRLAAAAALAPSATGAASLGTSPAPAPTHRPRAEAEAEAAVSQASRRRTVGRATRAAA</sequence>
<keyword evidence="3" id="KW-1185">Reference proteome</keyword>
<protein>
    <submittedName>
        <fullName evidence="2">Uncharacterized protein</fullName>
    </submittedName>
</protein>
<dbReference type="EMBL" id="KV426127">
    <property type="protein sequence ID" value="KZV87385.1"/>
    <property type="molecule type" value="Genomic_DNA"/>
</dbReference>
<organism evidence="2 3">
    <name type="scientific">Exidia glandulosa HHB12029</name>
    <dbReference type="NCBI Taxonomy" id="1314781"/>
    <lineage>
        <taxon>Eukaryota</taxon>
        <taxon>Fungi</taxon>
        <taxon>Dikarya</taxon>
        <taxon>Basidiomycota</taxon>
        <taxon>Agaricomycotina</taxon>
        <taxon>Agaricomycetes</taxon>
        <taxon>Auriculariales</taxon>
        <taxon>Exidiaceae</taxon>
        <taxon>Exidia</taxon>
    </lineage>
</organism>
<dbReference type="Proteomes" id="UP000077266">
    <property type="component" value="Unassembled WGS sequence"/>
</dbReference>
<dbReference type="InParanoid" id="A0A165EP32"/>
<dbReference type="AlphaFoldDB" id="A0A165EP32"/>
<accession>A0A165EP32</accession>
<evidence type="ECO:0000256" key="1">
    <source>
        <dbReference type="SAM" id="MobiDB-lite"/>
    </source>
</evidence>
<reference evidence="2 3" key="1">
    <citation type="journal article" date="2016" name="Mol. Biol. Evol.">
        <title>Comparative Genomics of Early-Diverging Mushroom-Forming Fungi Provides Insights into the Origins of Lignocellulose Decay Capabilities.</title>
        <authorList>
            <person name="Nagy L.G."/>
            <person name="Riley R."/>
            <person name="Tritt A."/>
            <person name="Adam C."/>
            <person name="Daum C."/>
            <person name="Floudas D."/>
            <person name="Sun H."/>
            <person name="Yadav J.S."/>
            <person name="Pangilinan J."/>
            <person name="Larsson K.H."/>
            <person name="Matsuura K."/>
            <person name="Barry K."/>
            <person name="Labutti K."/>
            <person name="Kuo R."/>
            <person name="Ohm R.A."/>
            <person name="Bhattacharya S.S."/>
            <person name="Shirouzu T."/>
            <person name="Yoshinaga Y."/>
            <person name="Martin F.M."/>
            <person name="Grigoriev I.V."/>
            <person name="Hibbett D.S."/>
        </authorList>
    </citation>
    <scope>NUCLEOTIDE SEQUENCE [LARGE SCALE GENOMIC DNA]</scope>
    <source>
        <strain evidence="2 3">HHB12029</strain>
    </source>
</reference>
<proteinExistence type="predicted"/>
<name>A0A165EP32_EXIGL</name>